<gene>
    <name evidence="2" type="ORF">THAOC_01044</name>
</gene>
<keyword evidence="3" id="KW-1185">Reference proteome</keyword>
<feature type="compositionally biased region" description="Low complexity" evidence="1">
    <location>
        <begin position="45"/>
        <end position="54"/>
    </location>
</feature>
<protein>
    <submittedName>
        <fullName evidence="2">Uncharacterized protein</fullName>
    </submittedName>
</protein>
<organism evidence="2 3">
    <name type="scientific">Thalassiosira oceanica</name>
    <name type="common">Marine diatom</name>
    <dbReference type="NCBI Taxonomy" id="159749"/>
    <lineage>
        <taxon>Eukaryota</taxon>
        <taxon>Sar</taxon>
        <taxon>Stramenopiles</taxon>
        <taxon>Ochrophyta</taxon>
        <taxon>Bacillariophyta</taxon>
        <taxon>Coscinodiscophyceae</taxon>
        <taxon>Thalassiosirophycidae</taxon>
        <taxon>Thalassiosirales</taxon>
        <taxon>Thalassiosiraceae</taxon>
        <taxon>Thalassiosira</taxon>
    </lineage>
</organism>
<sequence length="171" mass="17843">RGRRGEEEPVGRGRTTSVPPADGAARPPGSLCGEVRRGPSGGRGRSPSGLSLPPWYEQVPAPHRAAGDEAGDAGRRGRARRGEGPDGEGDRVTAEQARRASGAVPRRAMRLLPLPRGEGVGTTTQTTRSLAPLPRAPPPPSDEGEEPRATRRQSESKGRAAQSAGGKRTPD</sequence>
<feature type="compositionally biased region" description="Basic and acidic residues" evidence="1">
    <location>
        <begin position="72"/>
        <end position="98"/>
    </location>
</feature>
<accession>K0TEL9</accession>
<evidence type="ECO:0000313" key="3">
    <source>
        <dbReference type="Proteomes" id="UP000266841"/>
    </source>
</evidence>
<dbReference type="EMBL" id="AGNL01001255">
    <property type="protein sequence ID" value="EJK77143.1"/>
    <property type="molecule type" value="Genomic_DNA"/>
</dbReference>
<reference evidence="2 3" key="1">
    <citation type="journal article" date="2012" name="Genome Biol.">
        <title>Genome and low-iron response of an oceanic diatom adapted to chronic iron limitation.</title>
        <authorList>
            <person name="Lommer M."/>
            <person name="Specht M."/>
            <person name="Roy A.S."/>
            <person name="Kraemer L."/>
            <person name="Andreson R."/>
            <person name="Gutowska M.A."/>
            <person name="Wolf J."/>
            <person name="Bergner S.V."/>
            <person name="Schilhabel M.B."/>
            <person name="Klostermeier U.C."/>
            <person name="Beiko R.G."/>
            <person name="Rosenstiel P."/>
            <person name="Hippler M."/>
            <person name="Laroche J."/>
        </authorList>
    </citation>
    <scope>NUCLEOTIDE SEQUENCE [LARGE SCALE GENOMIC DNA]</scope>
    <source>
        <strain evidence="2 3">CCMP1005</strain>
    </source>
</reference>
<evidence type="ECO:0000313" key="2">
    <source>
        <dbReference type="EMBL" id="EJK77143.1"/>
    </source>
</evidence>
<evidence type="ECO:0000256" key="1">
    <source>
        <dbReference type="SAM" id="MobiDB-lite"/>
    </source>
</evidence>
<dbReference type="Proteomes" id="UP000266841">
    <property type="component" value="Unassembled WGS sequence"/>
</dbReference>
<name>K0TEL9_THAOC</name>
<proteinExistence type="predicted"/>
<feature type="region of interest" description="Disordered" evidence="1">
    <location>
        <begin position="1"/>
        <end position="171"/>
    </location>
</feature>
<comment type="caution">
    <text evidence="2">The sequence shown here is derived from an EMBL/GenBank/DDBJ whole genome shotgun (WGS) entry which is preliminary data.</text>
</comment>
<feature type="compositionally biased region" description="Basic and acidic residues" evidence="1">
    <location>
        <begin position="1"/>
        <end position="11"/>
    </location>
</feature>
<feature type="non-terminal residue" evidence="2">
    <location>
        <position position="1"/>
    </location>
</feature>
<feature type="compositionally biased region" description="Basic and acidic residues" evidence="1">
    <location>
        <begin position="146"/>
        <end position="158"/>
    </location>
</feature>
<dbReference type="AlphaFoldDB" id="K0TEL9"/>